<proteinExistence type="predicted"/>
<comment type="caution">
    <text evidence="8">The sequence shown here is derived from an EMBL/GenBank/DDBJ whole genome shotgun (WGS) entry which is preliminary data.</text>
</comment>
<evidence type="ECO:0000256" key="1">
    <source>
        <dbReference type="ARBA" id="ARBA00004141"/>
    </source>
</evidence>
<evidence type="ECO:0000313" key="9">
    <source>
        <dbReference type="Proteomes" id="UP000294003"/>
    </source>
</evidence>
<evidence type="ECO:0000256" key="7">
    <source>
        <dbReference type="SAM" id="Phobius"/>
    </source>
</evidence>
<dbReference type="InterPro" id="IPR036259">
    <property type="entry name" value="MFS_trans_sf"/>
</dbReference>
<evidence type="ECO:0008006" key="10">
    <source>
        <dbReference type="Google" id="ProtNLM"/>
    </source>
</evidence>
<dbReference type="PANTHER" id="PTHR23501">
    <property type="entry name" value="MAJOR FACILITATOR SUPERFAMILY"/>
    <property type="match status" value="1"/>
</dbReference>
<keyword evidence="6" id="KW-0325">Glycoprotein</keyword>
<accession>A0ABY0H7X3</accession>
<evidence type="ECO:0000256" key="4">
    <source>
        <dbReference type="ARBA" id="ARBA00022989"/>
    </source>
</evidence>
<sequence length="205" mass="21441">MLLPTIPAFVPATIIGGLLLTKFGRYKPIFVVVFALVVVGFGLFSLLDENSSTVAWVGFQIIESGLTESVGAGLAIPTFLPALLAPLTDKDTAFATGTWAFMRSFGVTWGVAVPGAIFSSRAAQLAGSGVISSDATVAAGFMAGGAYQDATAYFFDSLSAETRAQVVTVQSNALQRSCKFGMAEKDKPNKEVIETTEKEVLAATP</sequence>
<dbReference type="EMBL" id="QJNS01000175">
    <property type="protein sequence ID" value="RYO83988.1"/>
    <property type="molecule type" value="Genomic_DNA"/>
</dbReference>
<comment type="subcellular location">
    <subcellularLocation>
        <location evidence="1">Membrane</location>
        <topology evidence="1">Multi-pass membrane protein</topology>
    </subcellularLocation>
</comment>
<keyword evidence="5 7" id="KW-0472">Membrane</keyword>
<evidence type="ECO:0000256" key="3">
    <source>
        <dbReference type="ARBA" id="ARBA00022692"/>
    </source>
</evidence>
<name>A0ABY0H7X3_9PEZI</name>
<keyword evidence="3 7" id="KW-0812">Transmembrane</keyword>
<gene>
    <name evidence="8" type="ORF">DL762_005890</name>
</gene>
<keyword evidence="4 7" id="KW-1133">Transmembrane helix</keyword>
<keyword evidence="9" id="KW-1185">Reference proteome</keyword>
<evidence type="ECO:0000256" key="5">
    <source>
        <dbReference type="ARBA" id="ARBA00023136"/>
    </source>
</evidence>
<feature type="transmembrane region" description="Helical" evidence="7">
    <location>
        <begin position="30"/>
        <end position="47"/>
    </location>
</feature>
<keyword evidence="2" id="KW-0813">Transport</keyword>
<dbReference type="PANTHER" id="PTHR23501:SF187">
    <property type="entry name" value="MAJOR FACILITATOR SUPERFAMILY (MFS) PROFILE DOMAIN-CONTAINING PROTEIN"/>
    <property type="match status" value="1"/>
</dbReference>
<evidence type="ECO:0000256" key="2">
    <source>
        <dbReference type="ARBA" id="ARBA00022448"/>
    </source>
</evidence>
<dbReference type="Proteomes" id="UP000294003">
    <property type="component" value="Unassembled WGS sequence"/>
</dbReference>
<feature type="transmembrane region" description="Helical" evidence="7">
    <location>
        <begin position="6"/>
        <end position="23"/>
    </location>
</feature>
<dbReference type="SUPFAM" id="SSF103473">
    <property type="entry name" value="MFS general substrate transporter"/>
    <property type="match status" value="1"/>
</dbReference>
<evidence type="ECO:0000256" key="6">
    <source>
        <dbReference type="ARBA" id="ARBA00023180"/>
    </source>
</evidence>
<protein>
    <recommendedName>
        <fullName evidence="10">Major facilitator superfamily (MFS) profile domain-containing protein</fullName>
    </recommendedName>
</protein>
<evidence type="ECO:0000313" key="8">
    <source>
        <dbReference type="EMBL" id="RYO83988.1"/>
    </source>
</evidence>
<organism evidence="8 9">
    <name type="scientific">Monosporascus cannonballus</name>
    <dbReference type="NCBI Taxonomy" id="155416"/>
    <lineage>
        <taxon>Eukaryota</taxon>
        <taxon>Fungi</taxon>
        <taxon>Dikarya</taxon>
        <taxon>Ascomycota</taxon>
        <taxon>Pezizomycotina</taxon>
        <taxon>Sordariomycetes</taxon>
        <taxon>Xylariomycetidae</taxon>
        <taxon>Xylariales</taxon>
        <taxon>Xylariales incertae sedis</taxon>
        <taxon>Monosporascus</taxon>
    </lineage>
</organism>
<reference evidence="8 9" key="1">
    <citation type="submission" date="2018-06" db="EMBL/GenBank/DDBJ databases">
        <title>Complete Genomes of Monosporascus.</title>
        <authorList>
            <person name="Robinson A.J."/>
            <person name="Natvig D.O."/>
        </authorList>
    </citation>
    <scope>NUCLEOTIDE SEQUENCE [LARGE SCALE GENOMIC DNA]</scope>
    <source>
        <strain evidence="8 9">CBS 609.92</strain>
    </source>
</reference>